<dbReference type="AlphaFoldDB" id="A0A533Q8Y7"/>
<evidence type="ECO:0000313" key="2">
    <source>
        <dbReference type="Proteomes" id="UP000319783"/>
    </source>
</evidence>
<proteinExistence type="predicted"/>
<evidence type="ECO:0000313" key="1">
    <source>
        <dbReference type="EMBL" id="TLD41148.1"/>
    </source>
</evidence>
<protein>
    <submittedName>
        <fullName evidence="1">Uncharacterized protein</fullName>
    </submittedName>
</protein>
<dbReference type="Proteomes" id="UP000319783">
    <property type="component" value="Unassembled WGS sequence"/>
</dbReference>
<accession>A0A533Q8Y7</accession>
<gene>
    <name evidence="1" type="ORF">JETT_2613</name>
</gene>
<organism evidence="1 2">
    <name type="scientific">Candidatus Jettenia ecosi</name>
    <dbReference type="NCBI Taxonomy" id="2494326"/>
    <lineage>
        <taxon>Bacteria</taxon>
        <taxon>Pseudomonadati</taxon>
        <taxon>Planctomycetota</taxon>
        <taxon>Candidatus Brocadiia</taxon>
        <taxon>Candidatus Brocadiales</taxon>
        <taxon>Candidatus Brocadiaceae</taxon>
        <taxon>Candidatus Jettenia</taxon>
    </lineage>
</organism>
<name>A0A533Q8Y7_9BACT</name>
<comment type="caution">
    <text evidence="1">The sequence shown here is derived from an EMBL/GenBank/DDBJ whole genome shotgun (WGS) entry which is preliminary data.</text>
</comment>
<reference evidence="1 2" key="1">
    <citation type="submission" date="2019-04" db="EMBL/GenBank/DDBJ databases">
        <title>Genome of a novel bacterium Candidatus Jettenia ecosi reconstructed from metagenome of an anammox bioreactor.</title>
        <authorList>
            <person name="Mardanov A.V."/>
            <person name="Beletsky A.V."/>
            <person name="Ravin N.V."/>
            <person name="Botchkova E.A."/>
            <person name="Litti Y.V."/>
            <person name="Nozhevnikova A.N."/>
        </authorList>
    </citation>
    <scope>NUCLEOTIDE SEQUENCE [LARGE SCALE GENOMIC DNA]</scope>
    <source>
        <strain evidence="1">J2</strain>
    </source>
</reference>
<dbReference type="EMBL" id="SULG01000061">
    <property type="protein sequence ID" value="TLD41148.1"/>
    <property type="molecule type" value="Genomic_DNA"/>
</dbReference>
<sequence length="44" mass="5305">MIVREFFEKQIFLRYVWTKEGIIRQIYQRGSEHAGIYGAVRESV</sequence>